<proteinExistence type="predicted"/>
<feature type="region of interest" description="Disordered" evidence="1">
    <location>
        <begin position="1"/>
        <end position="21"/>
    </location>
</feature>
<feature type="non-terminal residue" evidence="3">
    <location>
        <position position="60"/>
    </location>
</feature>
<evidence type="ECO:0000259" key="2">
    <source>
        <dbReference type="PROSITE" id="PS50181"/>
    </source>
</evidence>
<dbReference type="CDD" id="cd22160">
    <property type="entry name" value="F-box_AtFBL13-like"/>
    <property type="match status" value="1"/>
</dbReference>
<evidence type="ECO:0000313" key="4">
    <source>
        <dbReference type="Proteomes" id="UP000265520"/>
    </source>
</evidence>
<dbReference type="InterPro" id="IPR053781">
    <property type="entry name" value="F-box_AtFBL13-like"/>
</dbReference>
<organism evidence="3 4">
    <name type="scientific">Trifolium medium</name>
    <dbReference type="NCBI Taxonomy" id="97028"/>
    <lineage>
        <taxon>Eukaryota</taxon>
        <taxon>Viridiplantae</taxon>
        <taxon>Streptophyta</taxon>
        <taxon>Embryophyta</taxon>
        <taxon>Tracheophyta</taxon>
        <taxon>Spermatophyta</taxon>
        <taxon>Magnoliopsida</taxon>
        <taxon>eudicotyledons</taxon>
        <taxon>Gunneridae</taxon>
        <taxon>Pentapetalae</taxon>
        <taxon>rosids</taxon>
        <taxon>fabids</taxon>
        <taxon>Fabales</taxon>
        <taxon>Fabaceae</taxon>
        <taxon>Papilionoideae</taxon>
        <taxon>50 kb inversion clade</taxon>
        <taxon>NPAAA clade</taxon>
        <taxon>Hologalegina</taxon>
        <taxon>IRL clade</taxon>
        <taxon>Trifolieae</taxon>
        <taxon>Trifolium</taxon>
    </lineage>
</organism>
<dbReference type="InterPro" id="IPR036047">
    <property type="entry name" value="F-box-like_dom_sf"/>
</dbReference>
<dbReference type="AlphaFoldDB" id="A0A392SJV7"/>
<comment type="caution">
    <text evidence="3">The sequence shown here is derived from an EMBL/GenBank/DDBJ whole genome shotgun (WGS) entry which is preliminary data.</text>
</comment>
<protein>
    <submittedName>
        <fullName evidence="3">F-box/LRR-repeat protein</fullName>
    </submittedName>
</protein>
<evidence type="ECO:0000256" key="1">
    <source>
        <dbReference type="SAM" id="MobiDB-lite"/>
    </source>
</evidence>
<dbReference type="SUPFAM" id="SSF81383">
    <property type="entry name" value="F-box domain"/>
    <property type="match status" value="1"/>
</dbReference>
<dbReference type="Proteomes" id="UP000265520">
    <property type="component" value="Unassembled WGS sequence"/>
</dbReference>
<dbReference type="PANTHER" id="PTHR31293">
    <property type="entry name" value="RNI-LIKE SUPERFAMILY PROTEIN"/>
    <property type="match status" value="1"/>
</dbReference>
<reference evidence="3 4" key="1">
    <citation type="journal article" date="2018" name="Front. Plant Sci.">
        <title>Red Clover (Trifolium pratense) and Zigzag Clover (T. medium) - A Picture of Genomic Similarities and Differences.</title>
        <authorList>
            <person name="Dluhosova J."/>
            <person name="Istvanek J."/>
            <person name="Nedelnik J."/>
            <person name="Repkova J."/>
        </authorList>
    </citation>
    <scope>NUCLEOTIDE SEQUENCE [LARGE SCALE GENOMIC DNA]</scope>
    <source>
        <strain evidence="4">cv. 10/8</strain>
        <tissue evidence="3">Leaf</tissue>
    </source>
</reference>
<dbReference type="Gene3D" id="1.20.1280.50">
    <property type="match status" value="1"/>
</dbReference>
<accession>A0A392SJV7</accession>
<dbReference type="EMBL" id="LXQA010387167">
    <property type="protein sequence ID" value="MCI48484.1"/>
    <property type="molecule type" value="Genomic_DNA"/>
</dbReference>
<name>A0A392SJV7_9FABA</name>
<dbReference type="PANTHER" id="PTHR31293:SF12">
    <property type="entry name" value="RNI-LIKE SUPERFAMILY PROTEIN"/>
    <property type="match status" value="1"/>
</dbReference>
<dbReference type="Pfam" id="PF00646">
    <property type="entry name" value="F-box"/>
    <property type="match status" value="1"/>
</dbReference>
<sequence length="60" mass="6955">MAESSMKRQKAAEEEDDTDRISSLPDSVLCHIMSFLPTRNSIATMSFVSPMWRNLWKHLQ</sequence>
<dbReference type="InterPro" id="IPR001810">
    <property type="entry name" value="F-box_dom"/>
</dbReference>
<dbReference type="InterPro" id="IPR055294">
    <property type="entry name" value="FBL60-like"/>
</dbReference>
<keyword evidence="4" id="KW-1185">Reference proteome</keyword>
<evidence type="ECO:0000313" key="3">
    <source>
        <dbReference type="EMBL" id="MCI48484.1"/>
    </source>
</evidence>
<dbReference type="PROSITE" id="PS50181">
    <property type="entry name" value="FBOX"/>
    <property type="match status" value="1"/>
</dbReference>
<feature type="domain" description="F-box" evidence="2">
    <location>
        <begin position="18"/>
        <end position="60"/>
    </location>
</feature>